<name>A0A0C3GH33_PILCF</name>
<dbReference type="AlphaFoldDB" id="A0A0C3GH33"/>
<evidence type="ECO:0000313" key="2">
    <source>
        <dbReference type="Proteomes" id="UP000054166"/>
    </source>
</evidence>
<dbReference type="EMBL" id="KN832972">
    <property type="protein sequence ID" value="KIM90964.1"/>
    <property type="molecule type" value="Genomic_DNA"/>
</dbReference>
<keyword evidence="2" id="KW-1185">Reference proteome</keyword>
<dbReference type="Proteomes" id="UP000054166">
    <property type="component" value="Unassembled WGS sequence"/>
</dbReference>
<organism evidence="1 2">
    <name type="scientific">Piloderma croceum (strain F 1598)</name>
    <dbReference type="NCBI Taxonomy" id="765440"/>
    <lineage>
        <taxon>Eukaryota</taxon>
        <taxon>Fungi</taxon>
        <taxon>Dikarya</taxon>
        <taxon>Basidiomycota</taxon>
        <taxon>Agaricomycotina</taxon>
        <taxon>Agaricomycetes</taxon>
        <taxon>Agaricomycetidae</taxon>
        <taxon>Atheliales</taxon>
        <taxon>Atheliaceae</taxon>
        <taxon>Piloderma</taxon>
    </lineage>
</organism>
<reference evidence="2" key="2">
    <citation type="submission" date="2015-01" db="EMBL/GenBank/DDBJ databases">
        <title>Evolutionary Origins and Diversification of the Mycorrhizal Mutualists.</title>
        <authorList>
            <consortium name="DOE Joint Genome Institute"/>
            <consortium name="Mycorrhizal Genomics Consortium"/>
            <person name="Kohler A."/>
            <person name="Kuo A."/>
            <person name="Nagy L.G."/>
            <person name="Floudas D."/>
            <person name="Copeland A."/>
            <person name="Barry K.W."/>
            <person name="Cichocki N."/>
            <person name="Veneault-Fourrey C."/>
            <person name="LaButti K."/>
            <person name="Lindquist E.A."/>
            <person name="Lipzen A."/>
            <person name="Lundell T."/>
            <person name="Morin E."/>
            <person name="Murat C."/>
            <person name="Riley R."/>
            <person name="Ohm R."/>
            <person name="Sun H."/>
            <person name="Tunlid A."/>
            <person name="Henrissat B."/>
            <person name="Grigoriev I.V."/>
            <person name="Hibbett D.S."/>
            <person name="Martin F."/>
        </authorList>
    </citation>
    <scope>NUCLEOTIDE SEQUENCE [LARGE SCALE GENOMIC DNA]</scope>
    <source>
        <strain evidence="2">F 1598</strain>
    </source>
</reference>
<sequence length="51" mass="5651">MAISLLSLVTSLHQAKAHRARDPLQISMDHPHLSRKVRHQILGQVGCTQIG</sequence>
<reference evidence="1 2" key="1">
    <citation type="submission" date="2014-04" db="EMBL/GenBank/DDBJ databases">
        <authorList>
            <consortium name="DOE Joint Genome Institute"/>
            <person name="Kuo A."/>
            <person name="Tarkka M."/>
            <person name="Buscot F."/>
            <person name="Kohler A."/>
            <person name="Nagy L.G."/>
            <person name="Floudas D."/>
            <person name="Copeland A."/>
            <person name="Barry K.W."/>
            <person name="Cichocki N."/>
            <person name="Veneault-Fourrey C."/>
            <person name="LaButti K."/>
            <person name="Lindquist E.A."/>
            <person name="Lipzen A."/>
            <person name="Lundell T."/>
            <person name="Morin E."/>
            <person name="Murat C."/>
            <person name="Sun H."/>
            <person name="Tunlid A."/>
            <person name="Henrissat B."/>
            <person name="Grigoriev I.V."/>
            <person name="Hibbett D.S."/>
            <person name="Martin F."/>
            <person name="Nordberg H.P."/>
            <person name="Cantor M.N."/>
            <person name="Hua S.X."/>
        </authorList>
    </citation>
    <scope>NUCLEOTIDE SEQUENCE [LARGE SCALE GENOMIC DNA]</scope>
    <source>
        <strain evidence="1 2">F 1598</strain>
    </source>
</reference>
<protein>
    <submittedName>
        <fullName evidence="1">Uncharacterized protein</fullName>
    </submittedName>
</protein>
<accession>A0A0C3GH33</accession>
<dbReference type="InParanoid" id="A0A0C3GH33"/>
<proteinExistence type="predicted"/>
<dbReference type="HOGENOM" id="CLU_3107169_0_0_1"/>
<evidence type="ECO:0000313" key="1">
    <source>
        <dbReference type="EMBL" id="KIM90964.1"/>
    </source>
</evidence>
<gene>
    <name evidence="1" type="ORF">PILCRDRAFT_811464</name>
</gene>